<proteinExistence type="predicted"/>
<dbReference type="KEGG" id="rdi:CMV14_02920"/>
<keyword evidence="2" id="KW-1185">Reference proteome</keyword>
<dbReference type="EMBL" id="NWUF01000015">
    <property type="protein sequence ID" value="PCE41459.1"/>
    <property type="molecule type" value="Genomic_DNA"/>
</dbReference>
<comment type="caution">
    <text evidence="1">The sequence shown here is derived from an EMBL/GenBank/DDBJ whole genome shotgun (WGS) entry which is preliminary data.</text>
</comment>
<accession>A0A2A4FTI3</accession>
<protein>
    <submittedName>
        <fullName evidence="1">Uncharacterized protein</fullName>
    </submittedName>
</protein>
<gene>
    <name evidence="1" type="ORF">COO09_15465</name>
</gene>
<dbReference type="Proteomes" id="UP000218934">
    <property type="component" value="Unassembled WGS sequence"/>
</dbReference>
<evidence type="ECO:0000313" key="2">
    <source>
        <dbReference type="Proteomes" id="UP000218934"/>
    </source>
</evidence>
<dbReference type="AlphaFoldDB" id="A0A2A4FTI3"/>
<name>A0A2A4FTI3_9SPHN</name>
<reference evidence="1 2" key="1">
    <citation type="submission" date="2017-09" db="EMBL/GenBank/DDBJ databases">
        <title>The Catabolism of 3,6-Dichlorosalicylic acid is Initiated by the Cytochrome P450 Monooxygenase DsmABC in Rhizorhabdus dicambivorans Ndbn-20.</title>
        <authorList>
            <person name="Na L."/>
        </authorList>
    </citation>
    <scope>NUCLEOTIDE SEQUENCE [LARGE SCALE GENOMIC DNA]</scope>
    <source>
        <strain evidence="1 2">Ndbn-20m</strain>
    </source>
</reference>
<evidence type="ECO:0000313" key="1">
    <source>
        <dbReference type="EMBL" id="PCE41459.1"/>
    </source>
</evidence>
<sequence length="195" mass="20471">MTLALLLLAATTPDAAFDAYAKCASSAASSYKGPMDSLEAVAARIDELCAGERTTLLEIAPDKRQAAEWVRTTGIMAVSQHVPGLPSVGKAPQDERKAPAPVAASRYPRLDAYRSCVDDGAAKIMAEIPYAATQAIVAEAVADCEKPLKAAAEEAVAEMKQPGLLKQVVMDFRRRATADLTQKITAQRAGGRGAG</sequence>
<dbReference type="RefSeq" id="WP_066967913.1">
    <property type="nucleotide sequence ID" value="NZ_CP023449.1"/>
</dbReference>
<organism evidence="1 2">
    <name type="scientific">Rhizorhabdus dicambivorans</name>
    <dbReference type="NCBI Taxonomy" id="1850238"/>
    <lineage>
        <taxon>Bacteria</taxon>
        <taxon>Pseudomonadati</taxon>
        <taxon>Pseudomonadota</taxon>
        <taxon>Alphaproteobacteria</taxon>
        <taxon>Sphingomonadales</taxon>
        <taxon>Sphingomonadaceae</taxon>
        <taxon>Rhizorhabdus</taxon>
    </lineage>
</organism>